<dbReference type="SUPFAM" id="SSF103473">
    <property type="entry name" value="MFS general substrate transporter"/>
    <property type="match status" value="1"/>
</dbReference>
<keyword evidence="3 6" id="KW-0812">Transmembrane</keyword>
<feature type="transmembrane region" description="Helical" evidence="6">
    <location>
        <begin position="248"/>
        <end position="269"/>
    </location>
</feature>
<feature type="transmembrane region" description="Helical" evidence="6">
    <location>
        <begin position="215"/>
        <end position="236"/>
    </location>
</feature>
<keyword evidence="9" id="KW-1185">Reference proteome</keyword>
<dbReference type="PANTHER" id="PTHR43124">
    <property type="entry name" value="PURINE EFFLUX PUMP PBUE"/>
    <property type="match status" value="1"/>
</dbReference>
<feature type="transmembrane region" description="Helical" evidence="6">
    <location>
        <begin position="55"/>
        <end position="78"/>
    </location>
</feature>
<keyword evidence="2" id="KW-1003">Cell membrane</keyword>
<organism evidence="8 9">
    <name type="scientific">Nocardia bovistercoris</name>
    <dbReference type="NCBI Taxonomy" id="2785916"/>
    <lineage>
        <taxon>Bacteria</taxon>
        <taxon>Bacillati</taxon>
        <taxon>Actinomycetota</taxon>
        <taxon>Actinomycetes</taxon>
        <taxon>Mycobacteriales</taxon>
        <taxon>Nocardiaceae</taxon>
        <taxon>Nocardia</taxon>
    </lineage>
</organism>
<feature type="transmembrane region" description="Helical" evidence="6">
    <location>
        <begin position="369"/>
        <end position="389"/>
    </location>
</feature>
<evidence type="ECO:0000256" key="6">
    <source>
        <dbReference type="SAM" id="Phobius"/>
    </source>
</evidence>
<sequence length="395" mass="40141">MSTPIGLPTRAATRRMPHRQLLCLALATFAVGTDGFVIAGVLPQLATDLDVRVSTAGQLVTTFALAFAISAPTFGALTSRWDRRTALLVGLAVFVLGNAATAAGPNYEIVLGARVVTAVGGGLIGAAAFSAAAAVAPEGRQGRSLAFVMGGLTLAIAIGLPAGTLIGSLDWRWTLWAVAGVGALAALGNWLWLPKITQPADSFTARLAPLRDPRTVALLAVTVLALCGTHTLYTYISPALADATGGSLPALTILLLIWGIGNMVGNTLAGRLADAYPPRRVVAGGLAAATVALALTPLADGTMATAAVWMLFWGICVSLPVVPQQSRLVTHAPTAAAVLLGLNSSAIYLGISLGGAVGGLIDHDTTTSWLGPAAAAISMTGLLLTLALGRQRRAP</sequence>
<proteinExistence type="predicted"/>
<comment type="subcellular location">
    <subcellularLocation>
        <location evidence="1">Cell membrane</location>
        <topology evidence="1">Multi-pass membrane protein</topology>
    </subcellularLocation>
</comment>
<dbReference type="CDD" id="cd17324">
    <property type="entry name" value="MFS_NepI_like"/>
    <property type="match status" value="1"/>
</dbReference>
<dbReference type="Gene3D" id="1.20.1250.20">
    <property type="entry name" value="MFS general substrate transporter like domains"/>
    <property type="match status" value="1"/>
</dbReference>
<feature type="transmembrane region" description="Helical" evidence="6">
    <location>
        <begin position="281"/>
        <end position="298"/>
    </location>
</feature>
<name>A0A931IL96_9NOCA</name>
<dbReference type="InterPro" id="IPR036259">
    <property type="entry name" value="MFS_trans_sf"/>
</dbReference>
<feature type="transmembrane region" description="Helical" evidence="6">
    <location>
        <begin position="145"/>
        <end position="167"/>
    </location>
</feature>
<dbReference type="InterPro" id="IPR050189">
    <property type="entry name" value="MFS_Efflux_Transporters"/>
</dbReference>
<evidence type="ECO:0000256" key="2">
    <source>
        <dbReference type="ARBA" id="ARBA00022475"/>
    </source>
</evidence>
<dbReference type="InterPro" id="IPR020846">
    <property type="entry name" value="MFS_dom"/>
</dbReference>
<dbReference type="PROSITE" id="PS50850">
    <property type="entry name" value="MFS"/>
    <property type="match status" value="1"/>
</dbReference>
<feature type="transmembrane region" description="Helical" evidence="6">
    <location>
        <begin position="173"/>
        <end position="194"/>
    </location>
</feature>
<evidence type="ECO:0000313" key="8">
    <source>
        <dbReference type="EMBL" id="MBH0781690.1"/>
    </source>
</evidence>
<feature type="domain" description="Major facilitator superfamily (MFS) profile" evidence="7">
    <location>
        <begin position="20"/>
        <end position="393"/>
    </location>
</feature>
<evidence type="ECO:0000256" key="5">
    <source>
        <dbReference type="ARBA" id="ARBA00023136"/>
    </source>
</evidence>
<keyword evidence="5 6" id="KW-0472">Membrane</keyword>
<dbReference type="AlphaFoldDB" id="A0A931IL96"/>
<dbReference type="PANTHER" id="PTHR43124:SF10">
    <property type="entry name" value="PURINE EFFLUX PUMP PBUE"/>
    <property type="match status" value="1"/>
</dbReference>
<evidence type="ECO:0000256" key="3">
    <source>
        <dbReference type="ARBA" id="ARBA00022692"/>
    </source>
</evidence>
<dbReference type="EMBL" id="JADMLG010000028">
    <property type="protein sequence ID" value="MBH0781690.1"/>
    <property type="molecule type" value="Genomic_DNA"/>
</dbReference>
<evidence type="ECO:0000256" key="4">
    <source>
        <dbReference type="ARBA" id="ARBA00022989"/>
    </source>
</evidence>
<evidence type="ECO:0000259" key="7">
    <source>
        <dbReference type="PROSITE" id="PS50850"/>
    </source>
</evidence>
<feature type="transmembrane region" description="Helical" evidence="6">
    <location>
        <begin position="334"/>
        <end position="357"/>
    </location>
</feature>
<dbReference type="GO" id="GO:0022857">
    <property type="term" value="F:transmembrane transporter activity"/>
    <property type="evidence" value="ECO:0007669"/>
    <property type="project" value="InterPro"/>
</dbReference>
<dbReference type="RefSeq" id="WP_198429318.1">
    <property type="nucleotide sequence ID" value="NZ_JADMLG010000028.1"/>
</dbReference>
<evidence type="ECO:0000256" key="1">
    <source>
        <dbReference type="ARBA" id="ARBA00004651"/>
    </source>
</evidence>
<reference evidence="8" key="1">
    <citation type="submission" date="2020-11" db="EMBL/GenBank/DDBJ databases">
        <title>Nocardia NEAU-351.nov., a novel actinomycete isolated from the cow dung.</title>
        <authorList>
            <person name="Zhang X."/>
        </authorList>
    </citation>
    <scope>NUCLEOTIDE SEQUENCE</scope>
    <source>
        <strain evidence="8">NEAU-351</strain>
    </source>
</reference>
<dbReference type="InterPro" id="IPR011701">
    <property type="entry name" value="MFS"/>
</dbReference>
<dbReference type="GO" id="GO:0005886">
    <property type="term" value="C:plasma membrane"/>
    <property type="evidence" value="ECO:0007669"/>
    <property type="project" value="UniProtKB-SubCell"/>
</dbReference>
<dbReference type="Pfam" id="PF07690">
    <property type="entry name" value="MFS_1"/>
    <property type="match status" value="1"/>
</dbReference>
<feature type="transmembrane region" description="Helical" evidence="6">
    <location>
        <begin position="109"/>
        <end position="133"/>
    </location>
</feature>
<dbReference type="Proteomes" id="UP000655751">
    <property type="component" value="Unassembled WGS sequence"/>
</dbReference>
<comment type="caution">
    <text evidence="8">The sequence shown here is derived from an EMBL/GenBank/DDBJ whole genome shotgun (WGS) entry which is preliminary data.</text>
</comment>
<feature type="transmembrane region" description="Helical" evidence="6">
    <location>
        <begin position="85"/>
        <end position="103"/>
    </location>
</feature>
<gene>
    <name evidence="8" type="ORF">IT779_35995</name>
</gene>
<feature type="transmembrane region" description="Helical" evidence="6">
    <location>
        <begin position="304"/>
        <end position="322"/>
    </location>
</feature>
<protein>
    <submittedName>
        <fullName evidence="8">MFS transporter</fullName>
    </submittedName>
</protein>
<keyword evidence="4 6" id="KW-1133">Transmembrane helix</keyword>
<accession>A0A931IL96</accession>
<evidence type="ECO:0000313" key="9">
    <source>
        <dbReference type="Proteomes" id="UP000655751"/>
    </source>
</evidence>